<keyword evidence="4" id="KW-1185">Reference proteome</keyword>
<proteinExistence type="predicted"/>
<dbReference type="PIRSF" id="PIRSF000090">
    <property type="entry name" value="Beta-ETF"/>
    <property type="match status" value="1"/>
</dbReference>
<dbReference type="KEGG" id="dat:HRM2_02980"/>
<dbReference type="Gene3D" id="3.40.50.620">
    <property type="entry name" value="HUPs"/>
    <property type="match status" value="1"/>
</dbReference>
<reference evidence="3 4" key="1">
    <citation type="journal article" date="2009" name="Environ. Microbiol.">
        <title>Genome sequence of Desulfobacterium autotrophicum HRM2, a marine sulfate reducer oxidizing organic carbon completely to carbon dioxide.</title>
        <authorList>
            <person name="Strittmatter A.W."/>
            <person name="Liesegang H."/>
            <person name="Rabus R."/>
            <person name="Decker I."/>
            <person name="Amann J."/>
            <person name="Andres S."/>
            <person name="Henne A."/>
            <person name="Fricke W.F."/>
            <person name="Martinez-Arias R."/>
            <person name="Bartels D."/>
            <person name="Goesmann A."/>
            <person name="Krause L."/>
            <person name="Puehler A."/>
            <person name="Klenk H.P."/>
            <person name="Richter M."/>
            <person name="Schuler M."/>
            <person name="Gloeckner F.O."/>
            <person name="Meyerdierks A."/>
            <person name="Gottschalk G."/>
            <person name="Amann R."/>
        </authorList>
    </citation>
    <scope>NUCLEOTIDE SEQUENCE [LARGE SCALE GENOMIC DNA]</scope>
    <source>
        <strain evidence="4">ATCC 43914 / DSM 3382 / HRM2</strain>
    </source>
</reference>
<feature type="domain" description="Electron transfer flavoprotein alpha/beta-subunit N-terminal" evidence="2">
    <location>
        <begin position="16"/>
        <end position="228"/>
    </location>
</feature>
<dbReference type="GO" id="GO:0009055">
    <property type="term" value="F:electron transfer activity"/>
    <property type="evidence" value="ECO:0007669"/>
    <property type="project" value="InterPro"/>
</dbReference>
<dbReference type="InterPro" id="IPR014730">
    <property type="entry name" value="ETF_a/b_N"/>
</dbReference>
<dbReference type="Pfam" id="PF01012">
    <property type="entry name" value="ETF"/>
    <property type="match status" value="1"/>
</dbReference>
<dbReference type="SMART" id="SM00893">
    <property type="entry name" value="ETF"/>
    <property type="match status" value="1"/>
</dbReference>
<dbReference type="SUPFAM" id="SSF52402">
    <property type="entry name" value="Adenine nucleotide alpha hydrolases-like"/>
    <property type="match status" value="1"/>
</dbReference>
<gene>
    <name evidence="3" type="primary">etfB1</name>
    <name evidence="3" type="ordered locus">HRM2_02980</name>
</gene>
<evidence type="ECO:0000313" key="4">
    <source>
        <dbReference type="Proteomes" id="UP000000442"/>
    </source>
</evidence>
<dbReference type="eggNOG" id="COG2086">
    <property type="taxonomic scope" value="Bacteria"/>
</dbReference>
<name>C0QFM4_DESAH</name>
<evidence type="ECO:0000256" key="1">
    <source>
        <dbReference type="ARBA" id="ARBA00022982"/>
    </source>
</evidence>
<dbReference type="AlphaFoldDB" id="C0QFM4"/>
<keyword evidence="1" id="KW-0249">Electron transport</keyword>
<organism evidence="3 4">
    <name type="scientific">Desulforapulum autotrophicum (strain ATCC 43914 / DSM 3382 / VKM B-1955 / HRM2)</name>
    <name type="common">Desulfobacterium autotrophicum</name>
    <dbReference type="NCBI Taxonomy" id="177437"/>
    <lineage>
        <taxon>Bacteria</taxon>
        <taxon>Pseudomonadati</taxon>
        <taxon>Thermodesulfobacteriota</taxon>
        <taxon>Desulfobacteria</taxon>
        <taxon>Desulfobacterales</taxon>
        <taxon>Desulfobacteraceae</taxon>
        <taxon>Desulforapulum</taxon>
    </lineage>
</organism>
<evidence type="ECO:0000259" key="2">
    <source>
        <dbReference type="SMART" id="SM00893"/>
    </source>
</evidence>
<dbReference type="InterPro" id="IPR012255">
    <property type="entry name" value="ETF_b"/>
</dbReference>
<protein>
    <submittedName>
        <fullName evidence="3">EtfB1</fullName>
    </submittedName>
</protein>
<dbReference type="PANTHER" id="PTHR21294">
    <property type="entry name" value="ELECTRON TRANSFER FLAVOPROTEIN BETA-SUBUNIT"/>
    <property type="match status" value="1"/>
</dbReference>
<dbReference type="HOGENOM" id="CLU_060196_1_0_7"/>
<sequence length="268" mass="29170">MYAYNLGMNILVCIKQVTTSPQGHTFAMNRFDEYALEAAIQIKEQFQDQGHGAVVDVVTVGRKKAEEVIKRAFGMGADNGYHIVVEKDQTPGVTAELIFQTLGQTLGQTMGLPHHSTPGNHTYDLVLTGMISQDAMEGLTGPILAERMGIACATGVIKISLVSGTSDITVERELDRGERECLAIKLPALLTVQAGMNTPRYPTLSKLLKAGSKKITTVIVPQDKLFKEDQTVIRLQEPTKSRSGTLLEGSVEDKAEALFSILRKRGVI</sequence>
<dbReference type="EMBL" id="CP001087">
    <property type="protein sequence ID" value="ACN13420.1"/>
    <property type="molecule type" value="Genomic_DNA"/>
</dbReference>
<evidence type="ECO:0000313" key="3">
    <source>
        <dbReference type="EMBL" id="ACN13420.1"/>
    </source>
</evidence>
<dbReference type="InterPro" id="IPR014729">
    <property type="entry name" value="Rossmann-like_a/b/a_fold"/>
</dbReference>
<keyword evidence="1" id="KW-0813">Transport</keyword>
<dbReference type="Proteomes" id="UP000000442">
    <property type="component" value="Chromosome"/>
</dbReference>
<dbReference type="STRING" id="177437.HRM2_02980"/>
<accession>C0QFM4</accession>